<comment type="caution">
    <text evidence="1">The sequence shown here is derived from an EMBL/GenBank/DDBJ whole genome shotgun (WGS) entry which is preliminary data.</text>
</comment>
<proteinExistence type="predicted"/>
<evidence type="ECO:0000313" key="2">
    <source>
        <dbReference type="Proteomes" id="UP000283765"/>
    </source>
</evidence>
<accession>A0A412RKN6</accession>
<evidence type="ECO:0000313" key="1">
    <source>
        <dbReference type="EMBL" id="RGU23092.1"/>
    </source>
</evidence>
<dbReference type="EMBL" id="QRXR01000015">
    <property type="protein sequence ID" value="RGU23092.1"/>
    <property type="molecule type" value="Genomic_DNA"/>
</dbReference>
<sequence>MRKEAIKIKCPDRIQFGDPMYFEDYRNDPEKLQKLVVDYRPQPGFKAGVSLVETEHPEYPGFIARTMTIYFAPEQYLSIYMDGKMYASQKIDRKEIGVDTACYLIEVDGRYEDIKTGGDGYWGDYQELYREINGKKYIDAVVISIAMPDEQSFEGMKHLAEYFFEDMSQEMVTKKAGRKKEQERS</sequence>
<protein>
    <submittedName>
        <fullName evidence="1">Uncharacterized protein</fullName>
    </submittedName>
</protein>
<dbReference type="RefSeq" id="WP_117994250.1">
    <property type="nucleotide sequence ID" value="NZ_QRXR01000015.1"/>
</dbReference>
<organism evidence="1 2">
    <name type="scientific">Agathobacter rectalis</name>
    <dbReference type="NCBI Taxonomy" id="39491"/>
    <lineage>
        <taxon>Bacteria</taxon>
        <taxon>Bacillati</taxon>
        <taxon>Bacillota</taxon>
        <taxon>Clostridia</taxon>
        <taxon>Lachnospirales</taxon>
        <taxon>Lachnospiraceae</taxon>
        <taxon>Agathobacter</taxon>
    </lineage>
</organism>
<dbReference type="Proteomes" id="UP000283765">
    <property type="component" value="Unassembled WGS sequence"/>
</dbReference>
<dbReference type="AlphaFoldDB" id="A0A412RKN6"/>
<gene>
    <name evidence="1" type="ORF">DWW89_10315</name>
</gene>
<name>A0A412RKN6_9FIRM</name>
<reference evidence="1 2" key="1">
    <citation type="submission" date="2018-08" db="EMBL/GenBank/DDBJ databases">
        <title>A genome reference for cultivated species of the human gut microbiota.</title>
        <authorList>
            <person name="Zou Y."/>
            <person name="Xue W."/>
            <person name="Luo G."/>
        </authorList>
    </citation>
    <scope>NUCLEOTIDE SEQUENCE [LARGE SCALE GENOMIC DNA]</scope>
    <source>
        <strain evidence="1 2">AF17-27</strain>
    </source>
</reference>